<feature type="transmembrane region" description="Helical" evidence="5">
    <location>
        <begin position="186"/>
        <end position="204"/>
    </location>
</feature>
<proteinExistence type="predicted"/>
<feature type="transmembrane region" description="Helical" evidence="5">
    <location>
        <begin position="350"/>
        <end position="367"/>
    </location>
</feature>
<keyword evidence="3 5" id="KW-1133">Transmembrane helix</keyword>
<feature type="transmembrane region" description="Helical" evidence="5">
    <location>
        <begin position="36"/>
        <end position="56"/>
    </location>
</feature>
<evidence type="ECO:0000256" key="3">
    <source>
        <dbReference type="ARBA" id="ARBA00022989"/>
    </source>
</evidence>
<reference evidence="8 9" key="1">
    <citation type="submission" date="2025-05" db="UniProtKB">
        <authorList>
            <consortium name="RefSeq"/>
        </authorList>
    </citation>
    <scope>IDENTIFICATION</scope>
</reference>
<dbReference type="PANTHER" id="PTHR22950">
    <property type="entry name" value="AMINO ACID TRANSPORTER"/>
    <property type="match status" value="1"/>
</dbReference>
<dbReference type="PANTHER" id="PTHR22950:SF652">
    <property type="entry name" value="TRANSMEMBRANE AMINO ACID TRANSPORTER FAMILY PROTEIN"/>
    <property type="match status" value="1"/>
</dbReference>
<evidence type="ECO:0000256" key="5">
    <source>
        <dbReference type="SAM" id="Phobius"/>
    </source>
</evidence>
<dbReference type="RefSeq" id="XP_014671424.1">
    <property type="nucleotide sequence ID" value="XM_014815938.1"/>
</dbReference>
<dbReference type="GeneID" id="106812146"/>
<evidence type="ECO:0000259" key="6">
    <source>
        <dbReference type="Pfam" id="PF01490"/>
    </source>
</evidence>
<evidence type="ECO:0000256" key="2">
    <source>
        <dbReference type="ARBA" id="ARBA00022692"/>
    </source>
</evidence>
<accession>A0ABM1EGV3</accession>
<keyword evidence="4 5" id="KW-0472">Membrane</keyword>
<evidence type="ECO:0000313" key="8">
    <source>
        <dbReference type="RefSeq" id="XP_014671424.1"/>
    </source>
</evidence>
<dbReference type="Proteomes" id="UP000695022">
    <property type="component" value="Unplaced"/>
</dbReference>
<organism evidence="7 8">
    <name type="scientific">Priapulus caudatus</name>
    <name type="common">Priapulid worm</name>
    <dbReference type="NCBI Taxonomy" id="37621"/>
    <lineage>
        <taxon>Eukaryota</taxon>
        <taxon>Metazoa</taxon>
        <taxon>Ecdysozoa</taxon>
        <taxon>Scalidophora</taxon>
        <taxon>Priapulida</taxon>
        <taxon>Priapulimorpha</taxon>
        <taxon>Priapulimorphida</taxon>
        <taxon>Priapulidae</taxon>
        <taxon>Priapulus</taxon>
    </lineage>
</organism>
<feature type="transmembrane region" description="Helical" evidence="5">
    <location>
        <begin position="154"/>
        <end position="174"/>
    </location>
</feature>
<evidence type="ECO:0000313" key="7">
    <source>
        <dbReference type="Proteomes" id="UP000695022"/>
    </source>
</evidence>
<evidence type="ECO:0000313" key="9">
    <source>
        <dbReference type="RefSeq" id="XP_014671426.1"/>
    </source>
</evidence>
<keyword evidence="7" id="KW-1185">Reference proteome</keyword>
<feature type="domain" description="Amino acid transporter transmembrane" evidence="6">
    <location>
        <begin position="33"/>
        <end position="435"/>
    </location>
</feature>
<dbReference type="RefSeq" id="XP_014671426.1">
    <property type="nucleotide sequence ID" value="XM_014815940.1"/>
</dbReference>
<gene>
    <name evidence="8 9" type="primary">LOC106812146</name>
</gene>
<evidence type="ECO:0000256" key="1">
    <source>
        <dbReference type="ARBA" id="ARBA00004141"/>
    </source>
</evidence>
<feature type="transmembrane region" description="Helical" evidence="5">
    <location>
        <begin position="411"/>
        <end position="436"/>
    </location>
</feature>
<sequence>MSTSIQADDNEGVREESLLLLGASSKKTEIREGSSWWASSFIIINAGLGAGLLNFADSYNDAGGIVIALTLQTIMLVFCVLALIVLAYCSDVACCSTYQEVVETMCGKRAWLTCSLLIAVYCFGCCITFLIIIADQIDNVMADNFGPDFCARWYLSRQCTLSVTSIVIILPLCFPKKIDFLKYVSAMGVFAVIYVTFLVVYRYYTGQYVPGPIKTEPNSWQDVFLVIPTICFSYQCHISVVPVYSCLRKRTLTEFSKSVCVAMVACVLCYTLTAVYGYLTFGGNVNADILLSYAPSDTAALIAMIAVAAKMYVTYPILCFCGRVAADNLYIDCKQLSPALADQGEKTRRILMTLVWFFASLLLAVFIPDIGSVIGVLGSFAAVFIFVYPGMCFMQGMLARDAAIEQRRSKVALICTVGFIALGVFIFGVVLVQVIMKAVASEHQKGPIINGSPCY</sequence>
<feature type="transmembrane region" description="Helical" evidence="5">
    <location>
        <begin position="110"/>
        <end position="134"/>
    </location>
</feature>
<name>A0ABM1EGV3_PRICU</name>
<feature type="transmembrane region" description="Helical" evidence="5">
    <location>
        <begin position="224"/>
        <end position="247"/>
    </location>
</feature>
<dbReference type="InterPro" id="IPR013057">
    <property type="entry name" value="AA_transpt_TM"/>
</dbReference>
<feature type="transmembrane region" description="Helical" evidence="5">
    <location>
        <begin position="373"/>
        <end position="399"/>
    </location>
</feature>
<dbReference type="Pfam" id="PF01490">
    <property type="entry name" value="Aa_trans"/>
    <property type="match status" value="1"/>
</dbReference>
<protein>
    <submittedName>
        <fullName evidence="8 9">Sodium-coupled neutral amino acid transporter 7 isoform X1</fullName>
    </submittedName>
</protein>
<feature type="transmembrane region" description="Helical" evidence="5">
    <location>
        <begin position="299"/>
        <end position="321"/>
    </location>
</feature>
<feature type="transmembrane region" description="Helical" evidence="5">
    <location>
        <begin position="62"/>
        <end position="89"/>
    </location>
</feature>
<comment type="subcellular location">
    <subcellularLocation>
        <location evidence="1">Membrane</location>
        <topology evidence="1">Multi-pass membrane protein</topology>
    </subcellularLocation>
</comment>
<keyword evidence="2 5" id="KW-0812">Transmembrane</keyword>
<feature type="transmembrane region" description="Helical" evidence="5">
    <location>
        <begin position="259"/>
        <end position="279"/>
    </location>
</feature>
<evidence type="ECO:0000256" key="4">
    <source>
        <dbReference type="ARBA" id="ARBA00023136"/>
    </source>
</evidence>